<sequence length="629" mass="70621">MSSSARGSPTKPPPSSSSSSTTTTTTSMVNPTTLNFAASTSSFSMGFKSSGFQGLSLPFNSVVAQQPLLGGGSSIISTDPNDPNSQYHSNHHHQNSSRSSNSSSTPSSSPPPTMNFGFIESISTKSSAVNSNNKSNNPPQKPSSNLFSSNNHHDRDSSPNSSLNSSSNATTNKTSSHHENELEFLKQQIEETKEKYETFRKGFLIERNQRLKTVHDLYKFTKKMEVLQKQLFEKDSALLVLTTENVKLKEEIYEIQKFGGSNSTSTSNSVTPSAQANQTNSTISSNNSNGEGKKRQGFLFTKRRNLSSDAADTTNNSSSNSENNKNEFGVTDSPSKINNNESKLDAIQEMKHWRELYRKTQNDLKKREKQISDLQSQEHVQKQMLQEIQSKYRSIEATLSKHQDQLNSLKSELFEKEQLSMRLLNENEFLQHQLTMERTENQRWKDEFLENYKNLEQTASSLNSEIERKDLDLRRLSEKCMELKEQLNSVRLQIRKFKCKRISQGGLASKFGLGSATKQDAAIILHKNPRNGLLWVDIKLRSKDDNLDLNNAIHSNMMQSHPLTSITDIVPDVHDSKRFSIYFFSNATASPSKNTPNAVIETFECSSESERTEIMQGIQEFISIAAQSN</sequence>
<dbReference type="AlphaFoldDB" id="A0A6A5BXY7"/>
<gene>
    <name evidence="3" type="ORF">FDP41_012008</name>
</gene>
<reference evidence="3 4" key="1">
    <citation type="journal article" date="2019" name="Sci. Rep.">
        <title>Nanopore sequencing improves the draft genome of the human pathogenic amoeba Naegleria fowleri.</title>
        <authorList>
            <person name="Liechti N."/>
            <person name="Schurch N."/>
            <person name="Bruggmann R."/>
            <person name="Wittwer M."/>
        </authorList>
    </citation>
    <scope>NUCLEOTIDE SEQUENCE [LARGE SCALE GENOMIC DNA]</scope>
    <source>
        <strain evidence="3 4">ATCC 30894</strain>
    </source>
</reference>
<dbReference type="RefSeq" id="XP_044566860.1">
    <property type="nucleotide sequence ID" value="XM_044702481.1"/>
</dbReference>
<name>A0A6A5BXY7_NAEFO</name>
<feature type="compositionally biased region" description="Low complexity" evidence="2">
    <location>
        <begin position="279"/>
        <end position="289"/>
    </location>
</feature>
<feature type="compositionally biased region" description="Low complexity" evidence="2">
    <location>
        <begin position="158"/>
        <end position="174"/>
    </location>
</feature>
<feature type="compositionally biased region" description="Low complexity" evidence="2">
    <location>
        <begin position="125"/>
        <end position="145"/>
    </location>
</feature>
<feature type="compositionally biased region" description="Low complexity" evidence="2">
    <location>
        <begin position="307"/>
        <end position="327"/>
    </location>
</feature>
<feature type="region of interest" description="Disordered" evidence="2">
    <location>
        <begin position="69"/>
        <end position="180"/>
    </location>
</feature>
<dbReference type="VEuPathDB" id="AmoebaDB:FDP41_012008"/>
<accession>A0A6A5BXY7</accession>
<protein>
    <submittedName>
        <fullName evidence="3">Uncharacterized protein</fullName>
    </submittedName>
</protein>
<feature type="region of interest" description="Disordered" evidence="2">
    <location>
        <begin position="1"/>
        <end position="29"/>
    </location>
</feature>
<organism evidence="3 4">
    <name type="scientific">Naegleria fowleri</name>
    <name type="common">Brain eating amoeba</name>
    <dbReference type="NCBI Taxonomy" id="5763"/>
    <lineage>
        <taxon>Eukaryota</taxon>
        <taxon>Discoba</taxon>
        <taxon>Heterolobosea</taxon>
        <taxon>Tetramitia</taxon>
        <taxon>Eutetramitia</taxon>
        <taxon>Vahlkampfiidae</taxon>
        <taxon>Naegleria</taxon>
    </lineage>
</organism>
<dbReference type="VEuPathDB" id="AmoebaDB:NF0069810"/>
<dbReference type="EMBL" id="VFQX01000012">
    <property type="protein sequence ID" value="KAF0982147.1"/>
    <property type="molecule type" value="Genomic_DNA"/>
</dbReference>
<feature type="compositionally biased region" description="Low complexity" evidence="2">
    <location>
        <begin position="259"/>
        <end position="269"/>
    </location>
</feature>
<comment type="caution">
    <text evidence="3">The sequence shown here is derived from an EMBL/GenBank/DDBJ whole genome shotgun (WGS) entry which is preliminary data.</text>
</comment>
<evidence type="ECO:0000313" key="4">
    <source>
        <dbReference type="Proteomes" id="UP000444721"/>
    </source>
</evidence>
<feature type="compositionally biased region" description="Low complexity" evidence="2">
    <location>
        <begin position="96"/>
        <end position="107"/>
    </location>
</feature>
<evidence type="ECO:0000256" key="1">
    <source>
        <dbReference type="SAM" id="Coils"/>
    </source>
</evidence>
<dbReference type="VEuPathDB" id="AmoebaDB:NfTy_023310"/>
<dbReference type="GeneID" id="68119223"/>
<feature type="compositionally biased region" description="Low complexity" evidence="2">
    <location>
        <begin position="16"/>
        <end position="27"/>
    </location>
</feature>
<evidence type="ECO:0000256" key="2">
    <source>
        <dbReference type="SAM" id="MobiDB-lite"/>
    </source>
</evidence>
<keyword evidence="1" id="KW-0175">Coiled coil</keyword>
<feature type="coiled-coil region" evidence="1">
    <location>
        <begin position="350"/>
        <end position="500"/>
    </location>
</feature>
<proteinExistence type="predicted"/>
<dbReference type="OrthoDB" id="10261990at2759"/>
<dbReference type="Proteomes" id="UP000444721">
    <property type="component" value="Unassembled WGS sequence"/>
</dbReference>
<keyword evidence="4" id="KW-1185">Reference proteome</keyword>
<evidence type="ECO:0000313" key="3">
    <source>
        <dbReference type="EMBL" id="KAF0982147.1"/>
    </source>
</evidence>
<dbReference type="OMA" id="CKRISQG"/>
<feature type="region of interest" description="Disordered" evidence="2">
    <location>
        <begin position="259"/>
        <end position="339"/>
    </location>
</feature>